<evidence type="ECO:0008006" key="4">
    <source>
        <dbReference type="Google" id="ProtNLM"/>
    </source>
</evidence>
<dbReference type="KEGG" id="smax:FJR03_00085"/>
<keyword evidence="1" id="KW-0732">Signal</keyword>
<organism evidence="2 3">
    <name type="scientific">Sulfurimonas marina</name>
    <dbReference type="NCBI Taxonomy" id="2590551"/>
    <lineage>
        <taxon>Bacteria</taxon>
        <taxon>Pseudomonadati</taxon>
        <taxon>Campylobacterota</taxon>
        <taxon>Epsilonproteobacteria</taxon>
        <taxon>Campylobacterales</taxon>
        <taxon>Sulfurimonadaceae</taxon>
        <taxon>Sulfurimonas</taxon>
    </lineage>
</organism>
<evidence type="ECO:0000313" key="3">
    <source>
        <dbReference type="Proteomes" id="UP000593910"/>
    </source>
</evidence>
<feature type="signal peptide" evidence="1">
    <location>
        <begin position="1"/>
        <end position="18"/>
    </location>
</feature>
<keyword evidence="3" id="KW-1185">Reference proteome</keyword>
<sequence>MYKLLILSLLVFSGCSHFRITGTMCDNINTQGGEMPEECRAYDEKKADKAFNKVTEDKKVSNKDLEFDKEEE</sequence>
<dbReference type="EMBL" id="CP041165">
    <property type="protein sequence ID" value="QOP40222.1"/>
    <property type="molecule type" value="Genomic_DNA"/>
</dbReference>
<gene>
    <name evidence="2" type="ORF">FJR03_00085</name>
</gene>
<dbReference type="AlphaFoldDB" id="A0A7M3V8Y9"/>
<accession>A0A7M3V8Y9</accession>
<dbReference type="PROSITE" id="PS51257">
    <property type="entry name" value="PROKAR_LIPOPROTEIN"/>
    <property type="match status" value="1"/>
</dbReference>
<proteinExistence type="predicted"/>
<dbReference type="Proteomes" id="UP000593910">
    <property type="component" value="Chromosome"/>
</dbReference>
<name>A0A7M3V8Y9_9BACT</name>
<feature type="chain" id="PRO_5032681275" description="EexN family lipoprotein" evidence="1">
    <location>
        <begin position="19"/>
        <end position="72"/>
    </location>
</feature>
<reference evidence="2 3" key="1">
    <citation type="submission" date="2019-06" db="EMBL/GenBank/DDBJ databases">
        <title>Sulfurimonas gotlandica sp. nov., a chemoautotrophic and psychrotolerant epsilonproteobacterium isolated from a pelagic redoxcline, and an emended description of the genus Sulfurimonas.</title>
        <authorList>
            <person name="Wang S."/>
            <person name="Jiang L."/>
            <person name="Shao Z."/>
        </authorList>
    </citation>
    <scope>NUCLEOTIDE SEQUENCE [LARGE SCALE GENOMIC DNA]</scope>
    <source>
        <strain evidence="2 3">B2</strain>
    </source>
</reference>
<protein>
    <recommendedName>
        <fullName evidence="4">EexN family lipoprotein</fullName>
    </recommendedName>
</protein>
<dbReference type="RefSeq" id="WP_193113655.1">
    <property type="nucleotide sequence ID" value="NZ_CP041165.1"/>
</dbReference>
<evidence type="ECO:0000313" key="2">
    <source>
        <dbReference type="EMBL" id="QOP40222.1"/>
    </source>
</evidence>
<evidence type="ECO:0000256" key="1">
    <source>
        <dbReference type="SAM" id="SignalP"/>
    </source>
</evidence>